<gene>
    <name evidence="1" type="ORF">CFOL_v3_04318</name>
</gene>
<dbReference type="EMBL" id="BDDD01000168">
    <property type="protein sequence ID" value="GAV60789.1"/>
    <property type="molecule type" value="Genomic_DNA"/>
</dbReference>
<dbReference type="AlphaFoldDB" id="A0A1Q3AYI8"/>
<dbReference type="Proteomes" id="UP000187406">
    <property type="component" value="Unassembled WGS sequence"/>
</dbReference>
<comment type="caution">
    <text evidence="1">The sequence shown here is derived from an EMBL/GenBank/DDBJ whole genome shotgun (WGS) entry which is preliminary data.</text>
</comment>
<evidence type="ECO:0000313" key="2">
    <source>
        <dbReference type="Proteomes" id="UP000187406"/>
    </source>
</evidence>
<reference evidence="2" key="1">
    <citation type="submission" date="2016-04" db="EMBL/GenBank/DDBJ databases">
        <title>Cephalotus genome sequencing.</title>
        <authorList>
            <person name="Fukushima K."/>
            <person name="Hasebe M."/>
            <person name="Fang X."/>
        </authorList>
    </citation>
    <scope>NUCLEOTIDE SEQUENCE [LARGE SCALE GENOMIC DNA]</scope>
    <source>
        <strain evidence="2">cv. St1</strain>
    </source>
</reference>
<proteinExistence type="predicted"/>
<protein>
    <submittedName>
        <fullName evidence="1">Uncharacterized protein</fullName>
    </submittedName>
</protein>
<dbReference type="InParanoid" id="A0A1Q3AYI8"/>
<accession>A0A1Q3AYI8</accession>
<name>A0A1Q3AYI8_CEPFO</name>
<sequence>MSLFCIKTSDENWVLVIRAWTRRVSKADFVRAHESKSLAKVEESGNERSSITCLANPCLAIPLSWKKKDSSITVPSVKDFMVYVTITSREMEALCLWSFHIK</sequence>
<keyword evidence="2" id="KW-1185">Reference proteome</keyword>
<evidence type="ECO:0000313" key="1">
    <source>
        <dbReference type="EMBL" id="GAV60789.1"/>
    </source>
</evidence>
<organism evidence="1 2">
    <name type="scientific">Cephalotus follicularis</name>
    <name type="common">Albany pitcher plant</name>
    <dbReference type="NCBI Taxonomy" id="3775"/>
    <lineage>
        <taxon>Eukaryota</taxon>
        <taxon>Viridiplantae</taxon>
        <taxon>Streptophyta</taxon>
        <taxon>Embryophyta</taxon>
        <taxon>Tracheophyta</taxon>
        <taxon>Spermatophyta</taxon>
        <taxon>Magnoliopsida</taxon>
        <taxon>eudicotyledons</taxon>
        <taxon>Gunneridae</taxon>
        <taxon>Pentapetalae</taxon>
        <taxon>rosids</taxon>
        <taxon>fabids</taxon>
        <taxon>Oxalidales</taxon>
        <taxon>Cephalotaceae</taxon>
        <taxon>Cephalotus</taxon>
    </lineage>
</organism>